<feature type="transmembrane region" description="Helical" evidence="7">
    <location>
        <begin position="253"/>
        <end position="276"/>
    </location>
</feature>
<dbReference type="AlphaFoldDB" id="A0A238H0W9"/>
<proteinExistence type="predicted"/>
<dbReference type="PANTHER" id="PTHR43266">
    <property type="entry name" value="MACROLIDE-EFFLUX PROTEIN"/>
    <property type="match status" value="1"/>
</dbReference>
<dbReference type="InterPro" id="IPR011701">
    <property type="entry name" value="MFS"/>
</dbReference>
<dbReference type="CDD" id="cd06173">
    <property type="entry name" value="MFS_MefA_like"/>
    <property type="match status" value="1"/>
</dbReference>
<name>A0A238H0W9_9BURK</name>
<keyword evidence="5 7" id="KW-1133">Transmembrane helix</keyword>
<evidence type="ECO:0000256" key="4">
    <source>
        <dbReference type="ARBA" id="ARBA00022692"/>
    </source>
</evidence>
<feature type="transmembrane region" description="Helical" evidence="7">
    <location>
        <begin position="111"/>
        <end position="133"/>
    </location>
</feature>
<feature type="transmembrane region" description="Helical" evidence="7">
    <location>
        <begin position="317"/>
        <end position="335"/>
    </location>
</feature>
<comment type="subcellular location">
    <subcellularLocation>
        <location evidence="1">Cell membrane</location>
        <topology evidence="1">Multi-pass membrane protein</topology>
    </subcellularLocation>
</comment>
<keyword evidence="3" id="KW-1003">Cell membrane</keyword>
<evidence type="ECO:0000256" key="6">
    <source>
        <dbReference type="ARBA" id="ARBA00023136"/>
    </source>
</evidence>
<keyword evidence="6 7" id="KW-0472">Membrane</keyword>
<evidence type="ECO:0000256" key="7">
    <source>
        <dbReference type="SAM" id="Phobius"/>
    </source>
</evidence>
<dbReference type="GO" id="GO:0005886">
    <property type="term" value="C:plasma membrane"/>
    <property type="evidence" value="ECO:0007669"/>
    <property type="project" value="UniProtKB-SubCell"/>
</dbReference>
<dbReference type="NCBIfam" id="NF008397">
    <property type="entry name" value="PRK11195.1"/>
    <property type="match status" value="1"/>
</dbReference>
<dbReference type="Pfam" id="PF07690">
    <property type="entry name" value="MFS_1"/>
    <property type="match status" value="1"/>
</dbReference>
<evidence type="ECO:0000256" key="3">
    <source>
        <dbReference type="ARBA" id="ARBA00022475"/>
    </source>
</evidence>
<organism evidence="8 9">
    <name type="scientific">Burkholderia singularis</name>
    <dbReference type="NCBI Taxonomy" id="1503053"/>
    <lineage>
        <taxon>Bacteria</taxon>
        <taxon>Pseudomonadati</taxon>
        <taxon>Pseudomonadota</taxon>
        <taxon>Betaproteobacteria</taxon>
        <taxon>Burkholderiales</taxon>
        <taxon>Burkholderiaceae</taxon>
        <taxon>Burkholderia</taxon>
        <taxon>pseudomallei group</taxon>
    </lineage>
</organism>
<evidence type="ECO:0000313" key="9">
    <source>
        <dbReference type="Proteomes" id="UP000198460"/>
    </source>
</evidence>
<feature type="transmembrane region" description="Helical" evidence="7">
    <location>
        <begin position="288"/>
        <end position="305"/>
    </location>
</feature>
<feature type="transmembrane region" description="Helical" evidence="7">
    <location>
        <begin position="426"/>
        <end position="443"/>
    </location>
</feature>
<dbReference type="EMBL" id="FXAN01000035">
    <property type="protein sequence ID" value="SMF98856.1"/>
    <property type="molecule type" value="Genomic_DNA"/>
</dbReference>
<feature type="transmembrane region" description="Helical" evidence="7">
    <location>
        <begin position="70"/>
        <end position="90"/>
    </location>
</feature>
<evidence type="ECO:0000256" key="1">
    <source>
        <dbReference type="ARBA" id="ARBA00004651"/>
    </source>
</evidence>
<dbReference type="PANTHER" id="PTHR43266:SF2">
    <property type="entry name" value="MAJOR FACILITATOR SUPERFAMILY (MFS) PROFILE DOMAIN-CONTAINING PROTEIN"/>
    <property type="match status" value="1"/>
</dbReference>
<keyword evidence="2" id="KW-0813">Transport</keyword>
<dbReference type="Proteomes" id="UP000198460">
    <property type="component" value="Unassembled WGS sequence"/>
</dbReference>
<keyword evidence="4 7" id="KW-0812">Transmembrane</keyword>
<feature type="transmembrane region" description="Helical" evidence="7">
    <location>
        <begin position="198"/>
        <end position="217"/>
    </location>
</feature>
<evidence type="ECO:0000256" key="5">
    <source>
        <dbReference type="ARBA" id="ARBA00022989"/>
    </source>
</evidence>
<dbReference type="GO" id="GO:0022857">
    <property type="term" value="F:transmembrane transporter activity"/>
    <property type="evidence" value="ECO:0007669"/>
    <property type="project" value="InterPro"/>
</dbReference>
<evidence type="ECO:0000313" key="8">
    <source>
        <dbReference type="EMBL" id="SMF98856.1"/>
    </source>
</evidence>
<dbReference type="Gene3D" id="1.20.1250.20">
    <property type="entry name" value="MFS general substrate transporter like domains"/>
    <property type="match status" value="1"/>
</dbReference>
<gene>
    <name evidence="8" type="ORF">BSIN_2694</name>
</gene>
<accession>A0A238H0W9</accession>
<sequence length="464" mass="50110">MRTTHFEESNPIARPTRGRAAARKASLQMKKGFYSIMAAQFFSSLADSALLIAAIALLKDLHAPNWMVPLLKLFFVLSYVVLAAFVGAFADSRPKGRVMFITNSIKVGGCLLMLFGAHPLVAYGIVGFGAAAYSPAKYGILTELLPPERLVAANGWIEGTTVSSIILGTVLGGALISPKIAPHVIAHTPPSISTPAEAAMLVIMAIYVMAALFNLRIPDTGARYPKQQHGPIKLVTEFADCFMALWRDKLGQISLAVTTLFWGAGATLQFIVLKWAEVSLGMSLSEGALLQAVVALGVAAGAMIAASRIPLRKSLSVLPVGIIMGIAVMLMAFYTRHLIPADWVLRIGHHVHLPVYLLIAYVFLVFVGALSGFFVVPMNALLQHRGHVLLSAGHSIAVQNFNENLSVLVMLCIYAALVWLDVSVSVVIVLFGTFVCLTMWLVMRLHIANQRRFDSVSLIGESKH</sequence>
<evidence type="ECO:0000256" key="2">
    <source>
        <dbReference type="ARBA" id="ARBA00022448"/>
    </source>
</evidence>
<dbReference type="InterPro" id="IPR036259">
    <property type="entry name" value="MFS_trans_sf"/>
</dbReference>
<feature type="transmembrane region" description="Helical" evidence="7">
    <location>
        <begin position="403"/>
        <end position="420"/>
    </location>
</feature>
<reference evidence="8 9" key="1">
    <citation type="submission" date="2017-04" db="EMBL/GenBank/DDBJ databases">
        <authorList>
            <person name="Afonso C.L."/>
            <person name="Miller P.J."/>
            <person name="Scott M.A."/>
            <person name="Spackman E."/>
            <person name="Goraichik I."/>
            <person name="Dimitrov K.M."/>
            <person name="Suarez D.L."/>
            <person name="Swayne D.E."/>
        </authorList>
    </citation>
    <scope>NUCLEOTIDE SEQUENCE [LARGE SCALE GENOMIC DNA]</scope>
    <source>
        <strain evidence="8">LMG 28154</strain>
    </source>
</reference>
<feature type="transmembrane region" description="Helical" evidence="7">
    <location>
        <begin position="355"/>
        <end position="382"/>
    </location>
</feature>
<dbReference type="SUPFAM" id="SSF103473">
    <property type="entry name" value="MFS general substrate transporter"/>
    <property type="match status" value="1"/>
</dbReference>
<protein>
    <submittedName>
        <fullName evidence="8">Probable transmembrane protein</fullName>
    </submittedName>
</protein>
<feature type="transmembrane region" description="Helical" evidence="7">
    <location>
        <begin position="33"/>
        <end position="58"/>
    </location>
</feature>